<keyword evidence="4" id="KW-1185">Reference proteome</keyword>
<evidence type="ECO:0000256" key="2">
    <source>
        <dbReference type="SAM" id="MobiDB-lite"/>
    </source>
</evidence>
<dbReference type="CDD" id="cd03784">
    <property type="entry name" value="GT1_Gtf-like"/>
    <property type="match status" value="1"/>
</dbReference>
<dbReference type="InterPro" id="IPR002213">
    <property type="entry name" value="UDP_glucos_trans"/>
</dbReference>
<dbReference type="GO" id="GO:0035251">
    <property type="term" value="F:UDP-glucosyltransferase activity"/>
    <property type="evidence" value="ECO:0007669"/>
    <property type="project" value="InterPro"/>
</dbReference>
<name>A0AAD8JSJ4_TARER</name>
<feature type="region of interest" description="Disordered" evidence="2">
    <location>
        <begin position="294"/>
        <end position="320"/>
    </location>
</feature>
<evidence type="ECO:0000256" key="1">
    <source>
        <dbReference type="ARBA" id="ARBA00022679"/>
    </source>
</evidence>
<feature type="compositionally biased region" description="Pro residues" evidence="2">
    <location>
        <begin position="1"/>
        <end position="20"/>
    </location>
</feature>
<gene>
    <name evidence="3" type="ORF">QVD17_35643</name>
</gene>
<accession>A0AAD8JSJ4</accession>
<reference evidence="3" key="1">
    <citation type="journal article" date="2023" name="bioRxiv">
        <title>Improved chromosome-level genome assembly for marigold (Tagetes erecta).</title>
        <authorList>
            <person name="Jiang F."/>
            <person name="Yuan L."/>
            <person name="Wang S."/>
            <person name="Wang H."/>
            <person name="Xu D."/>
            <person name="Wang A."/>
            <person name="Fan W."/>
        </authorList>
    </citation>
    <scope>NUCLEOTIDE SEQUENCE</scope>
    <source>
        <strain evidence="3">WSJ</strain>
        <tissue evidence="3">Leaf</tissue>
    </source>
</reference>
<dbReference type="EMBL" id="JAUHHV010000010">
    <property type="protein sequence ID" value="KAK1409118.1"/>
    <property type="molecule type" value="Genomic_DNA"/>
</dbReference>
<dbReference type="Pfam" id="PF00201">
    <property type="entry name" value="UDPGT"/>
    <property type="match status" value="1"/>
</dbReference>
<proteinExistence type="predicted"/>
<dbReference type="Gene3D" id="3.40.50.2000">
    <property type="entry name" value="Glycogen Phosphorylase B"/>
    <property type="match status" value="2"/>
</dbReference>
<comment type="caution">
    <text evidence="3">The sequence shown here is derived from an EMBL/GenBank/DDBJ whole genome shotgun (WGS) entry which is preliminary data.</text>
</comment>
<dbReference type="AlphaFoldDB" id="A0AAD8JSJ4"/>
<sequence length="320" mass="34633">MVITPPPKATSTPSLPPPLPSSSTVSLPPDLSSDFMDLAFGIPEVYNPIVHNTLVSISKQSTIKAWSFWALTASYSCFPVMFDRETNVYKNFIDTATNMAKSSGLIANTFAGFEERAVEALQGGKCSTYSPTPPVYLVGPLIDSKVDCSENECLKWLNSQPSRSVVFLCFGSMGVFKKHQLKEIAIGLMKSEQRFLWVVRDLPPDNENDPGSDGKDVGLDEILPEEFLGKTADKGLVVKNWAPQPAILGHDSVGGFKMNRVVLVEELKVAVAVTMSEDGFVGAESVEEKVRALIEGEEGRSSGERSGFRDESKGKGCSGG</sequence>
<dbReference type="Proteomes" id="UP001229421">
    <property type="component" value="Unassembled WGS sequence"/>
</dbReference>
<feature type="region of interest" description="Disordered" evidence="2">
    <location>
        <begin position="1"/>
        <end position="23"/>
    </location>
</feature>
<dbReference type="InterPro" id="IPR050481">
    <property type="entry name" value="UDP-glycosyltransf_plant"/>
</dbReference>
<organism evidence="3 4">
    <name type="scientific">Tagetes erecta</name>
    <name type="common">African marigold</name>
    <dbReference type="NCBI Taxonomy" id="13708"/>
    <lineage>
        <taxon>Eukaryota</taxon>
        <taxon>Viridiplantae</taxon>
        <taxon>Streptophyta</taxon>
        <taxon>Embryophyta</taxon>
        <taxon>Tracheophyta</taxon>
        <taxon>Spermatophyta</taxon>
        <taxon>Magnoliopsida</taxon>
        <taxon>eudicotyledons</taxon>
        <taxon>Gunneridae</taxon>
        <taxon>Pentapetalae</taxon>
        <taxon>asterids</taxon>
        <taxon>campanulids</taxon>
        <taxon>Asterales</taxon>
        <taxon>Asteraceae</taxon>
        <taxon>Asteroideae</taxon>
        <taxon>Heliantheae alliance</taxon>
        <taxon>Tageteae</taxon>
        <taxon>Tagetes</taxon>
    </lineage>
</organism>
<dbReference type="SUPFAM" id="SSF53756">
    <property type="entry name" value="UDP-Glycosyltransferase/glycogen phosphorylase"/>
    <property type="match status" value="1"/>
</dbReference>
<feature type="compositionally biased region" description="Basic and acidic residues" evidence="2">
    <location>
        <begin position="294"/>
        <end position="314"/>
    </location>
</feature>
<dbReference type="PANTHER" id="PTHR48048:SF70">
    <property type="entry name" value="ISOFLAVONE 7-O-GLUCOSYLTRANSFERASE"/>
    <property type="match status" value="1"/>
</dbReference>
<keyword evidence="1" id="KW-0808">Transferase</keyword>
<evidence type="ECO:0000313" key="3">
    <source>
        <dbReference type="EMBL" id="KAK1409118.1"/>
    </source>
</evidence>
<protein>
    <submittedName>
        <fullName evidence="3">Uncharacterized protein</fullName>
    </submittedName>
</protein>
<evidence type="ECO:0000313" key="4">
    <source>
        <dbReference type="Proteomes" id="UP001229421"/>
    </source>
</evidence>
<dbReference type="PANTHER" id="PTHR48048">
    <property type="entry name" value="GLYCOSYLTRANSFERASE"/>
    <property type="match status" value="1"/>
</dbReference>